<comment type="caution">
    <text evidence="3">The sequence shown here is derived from an EMBL/GenBank/DDBJ whole genome shotgun (WGS) entry which is preliminary data.</text>
</comment>
<feature type="domain" description="N-acetyltransferase" evidence="2">
    <location>
        <begin position="177"/>
        <end position="312"/>
    </location>
</feature>
<evidence type="ECO:0000313" key="3">
    <source>
        <dbReference type="EMBL" id="GAA3708291.1"/>
    </source>
</evidence>
<organism evidence="3 4">
    <name type="scientific">Terrabacter ginsenosidimutans</name>
    <dbReference type="NCBI Taxonomy" id="490575"/>
    <lineage>
        <taxon>Bacteria</taxon>
        <taxon>Bacillati</taxon>
        <taxon>Actinomycetota</taxon>
        <taxon>Actinomycetes</taxon>
        <taxon>Micrococcales</taxon>
        <taxon>Intrasporangiaceae</taxon>
        <taxon>Terrabacter</taxon>
    </lineage>
</organism>
<gene>
    <name evidence="3" type="ORF">GCM10022399_26370</name>
</gene>
<accession>A0ABP7DRU8</accession>
<feature type="region of interest" description="Disordered" evidence="1">
    <location>
        <begin position="162"/>
        <end position="181"/>
    </location>
</feature>
<reference evidence="4" key="1">
    <citation type="journal article" date="2019" name="Int. J. Syst. Evol. Microbiol.">
        <title>The Global Catalogue of Microorganisms (GCM) 10K type strain sequencing project: providing services to taxonomists for standard genome sequencing and annotation.</title>
        <authorList>
            <consortium name="The Broad Institute Genomics Platform"/>
            <consortium name="The Broad Institute Genome Sequencing Center for Infectious Disease"/>
            <person name="Wu L."/>
            <person name="Ma J."/>
        </authorList>
    </citation>
    <scope>NUCLEOTIDE SEQUENCE [LARGE SCALE GENOMIC DNA]</scope>
    <source>
        <strain evidence="4">JCM 17125</strain>
    </source>
</reference>
<evidence type="ECO:0000259" key="2">
    <source>
        <dbReference type="PROSITE" id="PS51186"/>
    </source>
</evidence>
<evidence type="ECO:0000256" key="1">
    <source>
        <dbReference type="SAM" id="MobiDB-lite"/>
    </source>
</evidence>
<protein>
    <recommendedName>
        <fullName evidence="2">N-acetyltransferase domain-containing protein</fullName>
    </recommendedName>
</protein>
<evidence type="ECO:0000313" key="4">
    <source>
        <dbReference type="Proteomes" id="UP001501468"/>
    </source>
</evidence>
<name>A0ABP7DRU8_9MICO</name>
<dbReference type="InterPro" id="IPR000182">
    <property type="entry name" value="GNAT_dom"/>
</dbReference>
<dbReference type="PROSITE" id="PS51186">
    <property type="entry name" value="GNAT"/>
    <property type="match status" value="1"/>
</dbReference>
<dbReference type="CDD" id="cd04301">
    <property type="entry name" value="NAT_SF"/>
    <property type="match status" value="1"/>
</dbReference>
<sequence length="312" mass="33087">MPVSLEPATVASLTEVTDAVASWQHDGGPVQLHPGDLGWAWRLGGPDLARDVRVWRDDGQVVAVGLVDGDGLIRMGVAPSVDEDEQLASRLLADLSDPARGVLPTGNACVEARAGSALRGLLTARGWLEDESWTPLSRDLTDAVEACELRVEVGSAHDAATLASDHASEHESDRESDRVSDWVSDRVEVQRASFETSTFTGSRWHLMAAASPYKRARCLVGYDRDGTAVATVTVWSAGPGRPGLLEPLGVHRDHRGRRYGTAISLAAAAALREMGASSATVCTPSSNVVGVATYVSAGFRALPAVTDFRRPS</sequence>
<dbReference type="EMBL" id="BAABDC010000004">
    <property type="protein sequence ID" value="GAA3708291.1"/>
    <property type="molecule type" value="Genomic_DNA"/>
</dbReference>
<proteinExistence type="predicted"/>
<dbReference type="Proteomes" id="UP001501468">
    <property type="component" value="Unassembled WGS sequence"/>
</dbReference>
<dbReference type="Gene3D" id="3.40.630.30">
    <property type="match status" value="1"/>
</dbReference>
<feature type="compositionally biased region" description="Basic and acidic residues" evidence="1">
    <location>
        <begin position="166"/>
        <end position="181"/>
    </location>
</feature>
<keyword evidence="4" id="KW-1185">Reference proteome</keyword>
<dbReference type="InterPro" id="IPR016181">
    <property type="entry name" value="Acyl_CoA_acyltransferase"/>
</dbReference>
<dbReference type="Pfam" id="PF00583">
    <property type="entry name" value="Acetyltransf_1"/>
    <property type="match status" value="1"/>
</dbReference>
<dbReference type="SUPFAM" id="SSF55729">
    <property type="entry name" value="Acyl-CoA N-acyltransferases (Nat)"/>
    <property type="match status" value="1"/>
</dbReference>